<dbReference type="InterPro" id="IPR006542">
    <property type="entry name" value="DUF1093"/>
</dbReference>
<evidence type="ECO:0000313" key="1">
    <source>
        <dbReference type="EMBL" id="TLF40840.1"/>
    </source>
</evidence>
<protein>
    <submittedName>
        <fullName evidence="1">YxeA family protein</fullName>
    </submittedName>
</protein>
<dbReference type="NCBIfam" id="TIGR01655">
    <property type="entry name" value="yxeA_fam"/>
    <property type="match status" value="1"/>
</dbReference>
<organism evidence="1 2">
    <name type="scientific">Lacticaseibacillus zeae</name>
    <name type="common">Lactobacillus zeae</name>
    <dbReference type="NCBI Taxonomy" id="57037"/>
    <lineage>
        <taxon>Bacteria</taxon>
        <taxon>Bacillati</taxon>
        <taxon>Bacillota</taxon>
        <taxon>Bacilli</taxon>
        <taxon>Lactobacillales</taxon>
        <taxon>Lactobacillaceae</taxon>
        <taxon>Lacticaseibacillus</taxon>
    </lineage>
</organism>
<sequence>MTRTKKMLVVVGALIVMGAVALLSVHNEWTDRINPFINEETSYARVPLKTQTYQDVKIYSKTGQKLSYTLKHVKGYDATQQYAAIQHKGQYVKHLSYVAKAPFVE</sequence>
<evidence type="ECO:0000313" key="2">
    <source>
        <dbReference type="Proteomes" id="UP000307781"/>
    </source>
</evidence>
<proteinExistence type="predicted"/>
<dbReference type="AlphaFoldDB" id="A0A5R8LUL1"/>
<reference evidence="1 2" key="1">
    <citation type="submission" date="2019-05" db="EMBL/GenBank/DDBJ databases">
        <title>Genome-based reclassification of Lactobacillus casei as Lactobacillus casei subsp. casei. subsp.nov., description of Lactobacillus casei subsp. zeae subsp. nov., and emended description of Lactobacillus casei.</title>
        <authorList>
            <person name="Huang C.-H."/>
        </authorList>
    </citation>
    <scope>NUCLEOTIDE SEQUENCE [LARGE SCALE GENOMIC DNA]</scope>
    <source>
        <strain evidence="1 2">CRBIP24.58</strain>
    </source>
</reference>
<dbReference type="Proteomes" id="UP000307781">
    <property type="component" value="Unassembled WGS sequence"/>
</dbReference>
<accession>A0A5R8LUL1</accession>
<comment type="caution">
    <text evidence="1">The sequence shown here is derived from an EMBL/GenBank/DDBJ whole genome shotgun (WGS) entry which is preliminary data.</text>
</comment>
<dbReference type="EMBL" id="VBWN01000006">
    <property type="protein sequence ID" value="TLF40840.1"/>
    <property type="molecule type" value="Genomic_DNA"/>
</dbReference>
<gene>
    <name evidence="1" type="ORF">FEI14_09235</name>
</gene>
<dbReference type="RefSeq" id="WP_010490860.1">
    <property type="nucleotide sequence ID" value="NZ_CP074379.1"/>
</dbReference>
<name>A0A5R8LUL1_LACZE</name>